<name>A0A2P5CTK7_PARAD</name>
<dbReference type="GO" id="GO:0016020">
    <property type="term" value="C:membrane"/>
    <property type="evidence" value="ECO:0007669"/>
    <property type="project" value="UniProtKB-SubCell"/>
</dbReference>
<dbReference type="PROSITE" id="PS00108">
    <property type="entry name" value="PROTEIN_KINASE_ST"/>
    <property type="match status" value="1"/>
</dbReference>
<proteinExistence type="predicted"/>
<dbReference type="InterPro" id="IPR000719">
    <property type="entry name" value="Prot_kinase_dom"/>
</dbReference>
<evidence type="ECO:0000256" key="7">
    <source>
        <dbReference type="ARBA" id="ARBA00022741"/>
    </source>
</evidence>
<feature type="chain" id="PRO_5015127280" description="non-specific serine/threonine protein kinase" evidence="18">
    <location>
        <begin position="22"/>
        <end position="639"/>
    </location>
</feature>
<organism evidence="20 21">
    <name type="scientific">Parasponia andersonii</name>
    <name type="common">Sponia andersonii</name>
    <dbReference type="NCBI Taxonomy" id="3476"/>
    <lineage>
        <taxon>Eukaryota</taxon>
        <taxon>Viridiplantae</taxon>
        <taxon>Streptophyta</taxon>
        <taxon>Embryophyta</taxon>
        <taxon>Tracheophyta</taxon>
        <taxon>Spermatophyta</taxon>
        <taxon>Magnoliopsida</taxon>
        <taxon>eudicotyledons</taxon>
        <taxon>Gunneridae</taxon>
        <taxon>Pentapetalae</taxon>
        <taxon>rosids</taxon>
        <taxon>fabids</taxon>
        <taxon>Rosales</taxon>
        <taxon>Cannabaceae</taxon>
        <taxon>Parasponia</taxon>
    </lineage>
</organism>
<evidence type="ECO:0000259" key="19">
    <source>
        <dbReference type="PROSITE" id="PS50011"/>
    </source>
</evidence>
<dbReference type="EC" id="2.7.11.1" evidence="2"/>
<dbReference type="InterPro" id="IPR011009">
    <property type="entry name" value="Kinase-like_dom_sf"/>
</dbReference>
<dbReference type="FunFam" id="1.10.510.10:FF:000287">
    <property type="entry name" value="probable LRR receptor-like serine/threonine-protein kinase RKF3"/>
    <property type="match status" value="1"/>
</dbReference>
<dbReference type="EMBL" id="JXTB01000096">
    <property type="protein sequence ID" value="PON64384.1"/>
    <property type="molecule type" value="Genomic_DNA"/>
</dbReference>
<feature type="signal peptide" evidence="18">
    <location>
        <begin position="1"/>
        <end position="21"/>
    </location>
</feature>
<feature type="domain" description="Protein kinase" evidence="19">
    <location>
        <begin position="299"/>
        <end position="560"/>
    </location>
</feature>
<evidence type="ECO:0000256" key="15">
    <source>
        <dbReference type="ARBA" id="ARBA00048679"/>
    </source>
</evidence>
<evidence type="ECO:0000256" key="12">
    <source>
        <dbReference type="ARBA" id="ARBA00023170"/>
    </source>
</evidence>
<sequence>MSPFLLIFLGLGLGFIIPVTSFHGAPVTKLGEADCPLNLDSFRQLIVQSYQQFPSLDSATECQYVVQGITMLRSEYLQSTGYFSLPQNVSDICWKMYSDLVREFMPQFVIESSCGFNSSLLSKSCLGIRNRSQFEGLISGEELGKIYGSCDQPLKDDRQCGLCSDQLLNVRNAYFRGGRSPICDGYPFMYAAAFANRFGPTDIWTAKCMFLVNLVPTKTKTRNRRAVLRGISAGCFYGVIGGVVVVSCLWMWHKKRKRRRNEARVQAETAFFSGMGRVGGNTTLLRFTLEEIKKATGNFSRHNIIGMGGYGNVYKGVLEDGSEVAVKRFKNCSAAWDEIFAHEVEVIASVKHVNLLTLRGYCMMTVPLEGHQRIIVCELIRNGSVYDHLFGSVEEKLSWPTRQNIALGMARGLAYLHYGVQPAIIHRDIKASNILLDETFEPKLADFGLARFTQEGFSHLSTKVAGTLGYVAPEYAMYGQLSERSDVYSFGVVLLELLSGQKAVISVDNPETLLLTDWSWSLVKEGRMSDIIDEDMPELGPPNEMEKYVVIAVLCSHPVAYARPTMDHVVKMLENDSPVPSIPDRPFPLLSQFVPKDIPLSVSGLNYTPNPAVQQSFAFNIDHPVVNSRDKTAGSGSNT</sequence>
<evidence type="ECO:0000256" key="2">
    <source>
        <dbReference type="ARBA" id="ARBA00012513"/>
    </source>
</evidence>
<evidence type="ECO:0000256" key="13">
    <source>
        <dbReference type="ARBA" id="ARBA00023180"/>
    </source>
</evidence>
<dbReference type="GO" id="GO:0004674">
    <property type="term" value="F:protein serine/threonine kinase activity"/>
    <property type="evidence" value="ECO:0007669"/>
    <property type="project" value="UniProtKB-KW"/>
</dbReference>
<dbReference type="FunFam" id="3.30.200.20:FF:000390">
    <property type="entry name" value="probable LRR receptor-like serine/threonine-protein kinase RKF3"/>
    <property type="match status" value="1"/>
</dbReference>
<dbReference type="Gene3D" id="1.10.510.10">
    <property type="entry name" value="Transferase(Phosphotransferase) domain 1"/>
    <property type="match status" value="1"/>
</dbReference>
<evidence type="ECO:0000256" key="11">
    <source>
        <dbReference type="ARBA" id="ARBA00023136"/>
    </source>
</evidence>
<dbReference type="Pfam" id="PF00069">
    <property type="entry name" value="Pkinase"/>
    <property type="match status" value="1"/>
</dbReference>
<comment type="catalytic activity">
    <reaction evidence="14">
        <text>L-threonyl-[protein] + ATP = O-phospho-L-threonyl-[protein] + ADP + H(+)</text>
        <dbReference type="Rhea" id="RHEA:46608"/>
        <dbReference type="Rhea" id="RHEA-COMP:11060"/>
        <dbReference type="Rhea" id="RHEA-COMP:11605"/>
        <dbReference type="ChEBI" id="CHEBI:15378"/>
        <dbReference type="ChEBI" id="CHEBI:30013"/>
        <dbReference type="ChEBI" id="CHEBI:30616"/>
        <dbReference type="ChEBI" id="CHEBI:61977"/>
        <dbReference type="ChEBI" id="CHEBI:456216"/>
        <dbReference type="EC" id="2.7.11.1"/>
    </reaction>
</comment>
<comment type="subcellular location">
    <subcellularLocation>
        <location evidence="1">Membrane</location>
        <topology evidence="1">Single-pass type I membrane protein</topology>
    </subcellularLocation>
</comment>
<dbReference type="PROSITE" id="PS00107">
    <property type="entry name" value="PROTEIN_KINASE_ATP"/>
    <property type="match status" value="1"/>
</dbReference>
<reference evidence="21" key="1">
    <citation type="submission" date="2016-06" db="EMBL/GenBank/DDBJ databases">
        <title>Parallel loss of symbiosis genes in relatives of nitrogen-fixing non-legume Parasponia.</title>
        <authorList>
            <person name="Van Velzen R."/>
            <person name="Holmer R."/>
            <person name="Bu F."/>
            <person name="Rutten L."/>
            <person name="Van Zeijl A."/>
            <person name="Liu W."/>
            <person name="Santuari L."/>
            <person name="Cao Q."/>
            <person name="Sharma T."/>
            <person name="Shen D."/>
            <person name="Roswanjaya Y."/>
            <person name="Wardhani T."/>
            <person name="Kalhor M.S."/>
            <person name="Jansen J."/>
            <person name="Van den Hoogen J."/>
            <person name="Gungor B."/>
            <person name="Hartog M."/>
            <person name="Hontelez J."/>
            <person name="Verver J."/>
            <person name="Yang W.-C."/>
            <person name="Schijlen E."/>
            <person name="Repin R."/>
            <person name="Schilthuizen M."/>
            <person name="Schranz E."/>
            <person name="Heidstra R."/>
            <person name="Miyata K."/>
            <person name="Fedorova E."/>
            <person name="Kohlen W."/>
            <person name="Bisseling T."/>
            <person name="Smit S."/>
            <person name="Geurts R."/>
        </authorList>
    </citation>
    <scope>NUCLEOTIDE SEQUENCE [LARGE SCALE GENOMIC DNA]</scope>
    <source>
        <strain evidence="21">cv. WU1-14</strain>
    </source>
</reference>
<evidence type="ECO:0000256" key="8">
    <source>
        <dbReference type="ARBA" id="ARBA00022777"/>
    </source>
</evidence>
<keyword evidence="5 17" id="KW-0812">Transmembrane</keyword>
<keyword evidence="13" id="KW-0325">Glycoprotein</keyword>
<evidence type="ECO:0000256" key="16">
    <source>
        <dbReference type="PROSITE-ProRule" id="PRU10141"/>
    </source>
</evidence>
<dbReference type="SUPFAM" id="SSF56112">
    <property type="entry name" value="Protein kinase-like (PK-like)"/>
    <property type="match status" value="1"/>
</dbReference>
<feature type="binding site" evidence="16">
    <location>
        <position position="327"/>
    </location>
    <ligand>
        <name>ATP</name>
        <dbReference type="ChEBI" id="CHEBI:30616"/>
    </ligand>
</feature>
<evidence type="ECO:0000256" key="6">
    <source>
        <dbReference type="ARBA" id="ARBA00022729"/>
    </source>
</evidence>
<protein>
    <recommendedName>
        <fullName evidence="2">non-specific serine/threonine protein kinase</fullName>
        <ecNumber evidence="2">2.7.11.1</ecNumber>
    </recommendedName>
</protein>
<comment type="catalytic activity">
    <reaction evidence="15">
        <text>L-seryl-[protein] + ATP = O-phospho-L-seryl-[protein] + ADP + H(+)</text>
        <dbReference type="Rhea" id="RHEA:17989"/>
        <dbReference type="Rhea" id="RHEA-COMP:9863"/>
        <dbReference type="Rhea" id="RHEA-COMP:11604"/>
        <dbReference type="ChEBI" id="CHEBI:15378"/>
        <dbReference type="ChEBI" id="CHEBI:29999"/>
        <dbReference type="ChEBI" id="CHEBI:30616"/>
        <dbReference type="ChEBI" id="CHEBI:83421"/>
        <dbReference type="ChEBI" id="CHEBI:456216"/>
        <dbReference type="EC" id="2.7.11.1"/>
    </reaction>
</comment>
<evidence type="ECO:0000256" key="3">
    <source>
        <dbReference type="ARBA" id="ARBA00022527"/>
    </source>
</evidence>
<dbReference type="PANTHER" id="PTHR47989:SF62">
    <property type="entry name" value="OS05G0423500 PROTEIN"/>
    <property type="match status" value="1"/>
</dbReference>
<dbReference type="OrthoDB" id="780646at2759"/>
<keyword evidence="6 18" id="KW-0732">Signal</keyword>
<keyword evidence="8 20" id="KW-0418">Kinase</keyword>
<keyword evidence="12" id="KW-0675">Receptor</keyword>
<evidence type="ECO:0000256" key="5">
    <source>
        <dbReference type="ARBA" id="ARBA00022692"/>
    </source>
</evidence>
<feature type="transmembrane region" description="Helical" evidence="17">
    <location>
        <begin position="226"/>
        <end position="252"/>
    </location>
</feature>
<dbReference type="PANTHER" id="PTHR47989">
    <property type="entry name" value="OS01G0750732 PROTEIN"/>
    <property type="match status" value="1"/>
</dbReference>
<evidence type="ECO:0000256" key="18">
    <source>
        <dbReference type="SAM" id="SignalP"/>
    </source>
</evidence>
<dbReference type="GO" id="GO:0005524">
    <property type="term" value="F:ATP binding"/>
    <property type="evidence" value="ECO:0007669"/>
    <property type="project" value="UniProtKB-UniRule"/>
</dbReference>
<dbReference type="AlphaFoldDB" id="A0A2P5CTK7"/>
<keyword evidence="21" id="KW-1185">Reference proteome</keyword>
<evidence type="ECO:0000256" key="9">
    <source>
        <dbReference type="ARBA" id="ARBA00022840"/>
    </source>
</evidence>
<dbReference type="Gene3D" id="3.30.200.20">
    <property type="entry name" value="Phosphorylase Kinase, domain 1"/>
    <property type="match status" value="1"/>
</dbReference>
<keyword evidence="10 17" id="KW-1133">Transmembrane helix</keyword>
<evidence type="ECO:0000256" key="17">
    <source>
        <dbReference type="SAM" id="Phobius"/>
    </source>
</evidence>
<accession>A0A2P5CTK7</accession>
<gene>
    <name evidence="20" type="ORF">PanWU01x14_124530</name>
</gene>
<evidence type="ECO:0000256" key="10">
    <source>
        <dbReference type="ARBA" id="ARBA00022989"/>
    </source>
</evidence>
<evidence type="ECO:0000256" key="4">
    <source>
        <dbReference type="ARBA" id="ARBA00022679"/>
    </source>
</evidence>
<dbReference type="InterPro" id="IPR008271">
    <property type="entry name" value="Ser/Thr_kinase_AS"/>
</dbReference>
<dbReference type="InterPro" id="IPR017441">
    <property type="entry name" value="Protein_kinase_ATP_BS"/>
</dbReference>
<dbReference type="Pfam" id="PF19160">
    <property type="entry name" value="SPARK"/>
    <property type="match status" value="1"/>
</dbReference>
<dbReference type="STRING" id="3476.A0A2P5CTK7"/>
<keyword evidence="4" id="KW-0808">Transferase</keyword>
<dbReference type="CDD" id="cd14066">
    <property type="entry name" value="STKc_IRAK"/>
    <property type="match status" value="1"/>
</dbReference>
<keyword evidence="9 16" id="KW-0067">ATP-binding</keyword>
<keyword evidence="7 16" id="KW-0547">Nucleotide-binding</keyword>
<dbReference type="SMART" id="SM00220">
    <property type="entry name" value="S_TKc"/>
    <property type="match status" value="1"/>
</dbReference>
<evidence type="ECO:0000256" key="14">
    <source>
        <dbReference type="ARBA" id="ARBA00047899"/>
    </source>
</evidence>
<evidence type="ECO:0000313" key="21">
    <source>
        <dbReference type="Proteomes" id="UP000237105"/>
    </source>
</evidence>
<dbReference type="Proteomes" id="UP000237105">
    <property type="component" value="Unassembled WGS sequence"/>
</dbReference>
<keyword evidence="3 20" id="KW-0723">Serine/threonine-protein kinase</keyword>
<dbReference type="InterPro" id="IPR043891">
    <property type="entry name" value="SPARK"/>
</dbReference>
<dbReference type="PROSITE" id="PS50011">
    <property type="entry name" value="PROTEIN_KINASE_DOM"/>
    <property type="match status" value="1"/>
</dbReference>
<keyword evidence="11 17" id="KW-0472">Membrane</keyword>
<evidence type="ECO:0000256" key="1">
    <source>
        <dbReference type="ARBA" id="ARBA00004479"/>
    </source>
</evidence>
<comment type="caution">
    <text evidence="20">The sequence shown here is derived from an EMBL/GenBank/DDBJ whole genome shotgun (WGS) entry which is preliminary data.</text>
</comment>
<evidence type="ECO:0000313" key="20">
    <source>
        <dbReference type="EMBL" id="PON64384.1"/>
    </source>
</evidence>